<dbReference type="InterPro" id="IPR023780">
    <property type="entry name" value="Chromo_domain"/>
</dbReference>
<proteinExistence type="predicted"/>
<dbReference type="InterPro" id="IPR016197">
    <property type="entry name" value="Chromo-like_dom_sf"/>
</dbReference>
<organism evidence="2 3">
    <name type="scientific">Boletus edulis BED1</name>
    <dbReference type="NCBI Taxonomy" id="1328754"/>
    <lineage>
        <taxon>Eukaryota</taxon>
        <taxon>Fungi</taxon>
        <taxon>Dikarya</taxon>
        <taxon>Basidiomycota</taxon>
        <taxon>Agaricomycotina</taxon>
        <taxon>Agaricomycetes</taxon>
        <taxon>Agaricomycetidae</taxon>
        <taxon>Boletales</taxon>
        <taxon>Boletineae</taxon>
        <taxon>Boletaceae</taxon>
        <taxon>Boletoideae</taxon>
        <taxon>Boletus</taxon>
    </lineage>
</organism>
<feature type="non-terminal residue" evidence="2">
    <location>
        <position position="1"/>
    </location>
</feature>
<keyword evidence="3" id="KW-1185">Reference proteome</keyword>
<protein>
    <recommendedName>
        <fullName evidence="1">Chromo domain-containing protein</fullName>
    </recommendedName>
</protein>
<feature type="non-terminal residue" evidence="2">
    <location>
        <position position="135"/>
    </location>
</feature>
<accession>A0AAD4GJS3</accession>
<name>A0AAD4GJS3_BOLED</name>
<dbReference type="Gene3D" id="2.40.50.40">
    <property type="match status" value="1"/>
</dbReference>
<dbReference type="Proteomes" id="UP001194468">
    <property type="component" value="Unassembled WGS sequence"/>
</dbReference>
<dbReference type="SUPFAM" id="SSF54160">
    <property type="entry name" value="Chromo domain-like"/>
    <property type="match status" value="1"/>
</dbReference>
<gene>
    <name evidence="2" type="ORF">L210DRAFT_3309724</name>
</gene>
<comment type="caution">
    <text evidence="2">The sequence shown here is derived from an EMBL/GenBank/DDBJ whole genome shotgun (WGS) entry which is preliminary data.</text>
</comment>
<reference evidence="2" key="1">
    <citation type="submission" date="2019-10" db="EMBL/GenBank/DDBJ databases">
        <authorList>
            <consortium name="DOE Joint Genome Institute"/>
            <person name="Kuo A."/>
            <person name="Miyauchi S."/>
            <person name="Kiss E."/>
            <person name="Drula E."/>
            <person name="Kohler A."/>
            <person name="Sanchez-Garcia M."/>
            <person name="Andreopoulos B."/>
            <person name="Barry K.W."/>
            <person name="Bonito G."/>
            <person name="Buee M."/>
            <person name="Carver A."/>
            <person name="Chen C."/>
            <person name="Cichocki N."/>
            <person name="Clum A."/>
            <person name="Culley D."/>
            <person name="Crous P.W."/>
            <person name="Fauchery L."/>
            <person name="Girlanda M."/>
            <person name="Hayes R."/>
            <person name="Keri Z."/>
            <person name="LaButti K."/>
            <person name="Lipzen A."/>
            <person name="Lombard V."/>
            <person name="Magnuson J."/>
            <person name="Maillard F."/>
            <person name="Morin E."/>
            <person name="Murat C."/>
            <person name="Nolan M."/>
            <person name="Ohm R."/>
            <person name="Pangilinan J."/>
            <person name="Pereira M."/>
            <person name="Perotto S."/>
            <person name="Peter M."/>
            <person name="Riley R."/>
            <person name="Sitrit Y."/>
            <person name="Stielow B."/>
            <person name="Szollosi G."/>
            <person name="Zifcakova L."/>
            <person name="Stursova M."/>
            <person name="Spatafora J.W."/>
            <person name="Tedersoo L."/>
            <person name="Vaario L.-M."/>
            <person name="Yamada A."/>
            <person name="Yan M."/>
            <person name="Wang P."/>
            <person name="Xu J."/>
            <person name="Bruns T."/>
            <person name="Baldrian P."/>
            <person name="Vilgalys R."/>
            <person name="Henrissat B."/>
            <person name="Grigoriev I.V."/>
            <person name="Hibbett D."/>
            <person name="Nagy L.G."/>
            <person name="Martin F.M."/>
        </authorList>
    </citation>
    <scope>NUCLEOTIDE SEQUENCE</scope>
    <source>
        <strain evidence="2">BED1</strain>
    </source>
</reference>
<dbReference type="AlphaFoldDB" id="A0AAD4GJS3"/>
<evidence type="ECO:0000313" key="2">
    <source>
        <dbReference type="EMBL" id="KAF8449191.1"/>
    </source>
</evidence>
<reference evidence="2" key="2">
    <citation type="journal article" date="2020" name="Nat. Commun.">
        <title>Large-scale genome sequencing of mycorrhizal fungi provides insights into the early evolution of symbiotic traits.</title>
        <authorList>
            <person name="Miyauchi S."/>
            <person name="Kiss E."/>
            <person name="Kuo A."/>
            <person name="Drula E."/>
            <person name="Kohler A."/>
            <person name="Sanchez-Garcia M."/>
            <person name="Morin E."/>
            <person name="Andreopoulos B."/>
            <person name="Barry K.W."/>
            <person name="Bonito G."/>
            <person name="Buee M."/>
            <person name="Carver A."/>
            <person name="Chen C."/>
            <person name="Cichocki N."/>
            <person name="Clum A."/>
            <person name="Culley D."/>
            <person name="Crous P.W."/>
            <person name="Fauchery L."/>
            <person name="Girlanda M."/>
            <person name="Hayes R.D."/>
            <person name="Keri Z."/>
            <person name="LaButti K."/>
            <person name="Lipzen A."/>
            <person name="Lombard V."/>
            <person name="Magnuson J."/>
            <person name="Maillard F."/>
            <person name="Murat C."/>
            <person name="Nolan M."/>
            <person name="Ohm R.A."/>
            <person name="Pangilinan J."/>
            <person name="Pereira M.F."/>
            <person name="Perotto S."/>
            <person name="Peter M."/>
            <person name="Pfister S."/>
            <person name="Riley R."/>
            <person name="Sitrit Y."/>
            <person name="Stielow J.B."/>
            <person name="Szollosi G."/>
            <person name="Zifcakova L."/>
            <person name="Stursova M."/>
            <person name="Spatafora J.W."/>
            <person name="Tedersoo L."/>
            <person name="Vaario L.M."/>
            <person name="Yamada A."/>
            <person name="Yan M."/>
            <person name="Wang P."/>
            <person name="Xu J."/>
            <person name="Bruns T."/>
            <person name="Baldrian P."/>
            <person name="Vilgalys R."/>
            <person name="Dunand C."/>
            <person name="Henrissat B."/>
            <person name="Grigoriev I.V."/>
            <person name="Hibbett D."/>
            <person name="Nagy L.G."/>
            <person name="Martin F.M."/>
        </authorList>
    </citation>
    <scope>NUCLEOTIDE SEQUENCE</scope>
    <source>
        <strain evidence="2">BED1</strain>
    </source>
</reference>
<dbReference type="EMBL" id="WHUW01000003">
    <property type="protein sequence ID" value="KAF8449191.1"/>
    <property type="molecule type" value="Genomic_DNA"/>
</dbReference>
<feature type="domain" description="Chromo" evidence="1">
    <location>
        <begin position="91"/>
        <end position="132"/>
    </location>
</feature>
<evidence type="ECO:0000313" key="3">
    <source>
        <dbReference type="Proteomes" id="UP001194468"/>
    </source>
</evidence>
<dbReference type="Pfam" id="PF00385">
    <property type="entry name" value="Chromo"/>
    <property type="match status" value="1"/>
</dbReference>
<evidence type="ECO:0000259" key="1">
    <source>
        <dbReference type="Pfam" id="PF00385"/>
    </source>
</evidence>
<sequence>TLDRRHEYLSKGAKQVAKFMPCFNRPYRILVADPMTSFYTLKLPTHSYMSLTFHVSQLQAFIVNDPMLFPTHVPTQPKLVLMPDGKLEHHIDHIIEEQYVGHGKQYLVCWSGFGPADNEWLSWKDLDKCKALDIW</sequence>